<organism evidence="2 3">
    <name type="scientific">Plenodomus tracheiphilus IPT5</name>
    <dbReference type="NCBI Taxonomy" id="1408161"/>
    <lineage>
        <taxon>Eukaryota</taxon>
        <taxon>Fungi</taxon>
        <taxon>Dikarya</taxon>
        <taxon>Ascomycota</taxon>
        <taxon>Pezizomycotina</taxon>
        <taxon>Dothideomycetes</taxon>
        <taxon>Pleosporomycetidae</taxon>
        <taxon>Pleosporales</taxon>
        <taxon>Pleosporineae</taxon>
        <taxon>Leptosphaeriaceae</taxon>
        <taxon>Plenodomus</taxon>
    </lineage>
</organism>
<proteinExistence type="predicted"/>
<dbReference type="AlphaFoldDB" id="A0A6A7BLZ7"/>
<dbReference type="EMBL" id="MU006288">
    <property type="protein sequence ID" value="KAF2856451.1"/>
    <property type="molecule type" value="Genomic_DNA"/>
</dbReference>
<dbReference type="OrthoDB" id="3497702at2759"/>
<name>A0A6A7BLZ7_9PLEO</name>
<keyword evidence="1" id="KW-0732">Signal</keyword>
<evidence type="ECO:0000313" key="2">
    <source>
        <dbReference type="EMBL" id="KAF2856451.1"/>
    </source>
</evidence>
<protein>
    <submittedName>
        <fullName evidence="2">Uncharacterized protein</fullName>
    </submittedName>
</protein>
<gene>
    <name evidence="2" type="ORF">T440DRAFT_462734</name>
</gene>
<evidence type="ECO:0000256" key="1">
    <source>
        <dbReference type="SAM" id="SignalP"/>
    </source>
</evidence>
<reference evidence="2" key="1">
    <citation type="submission" date="2020-01" db="EMBL/GenBank/DDBJ databases">
        <authorList>
            <consortium name="DOE Joint Genome Institute"/>
            <person name="Haridas S."/>
            <person name="Albert R."/>
            <person name="Binder M."/>
            <person name="Bloem J."/>
            <person name="Labutti K."/>
            <person name="Salamov A."/>
            <person name="Andreopoulos B."/>
            <person name="Baker S.E."/>
            <person name="Barry K."/>
            <person name="Bills G."/>
            <person name="Bluhm B.H."/>
            <person name="Cannon C."/>
            <person name="Castanera R."/>
            <person name="Culley D.E."/>
            <person name="Daum C."/>
            <person name="Ezra D."/>
            <person name="Gonzalez J.B."/>
            <person name="Henrissat B."/>
            <person name="Kuo A."/>
            <person name="Liang C."/>
            <person name="Lipzen A."/>
            <person name="Lutzoni F."/>
            <person name="Magnuson J."/>
            <person name="Mondo S."/>
            <person name="Nolan M."/>
            <person name="Ohm R."/>
            <person name="Pangilinan J."/>
            <person name="Park H.-J."/>
            <person name="Ramirez L."/>
            <person name="Alfaro M."/>
            <person name="Sun H."/>
            <person name="Tritt A."/>
            <person name="Yoshinaga Y."/>
            <person name="Zwiers L.-H."/>
            <person name="Turgeon B.G."/>
            <person name="Goodwin S.B."/>
            <person name="Spatafora J.W."/>
            <person name="Crous P.W."/>
            <person name="Grigoriev I.V."/>
        </authorList>
    </citation>
    <scope>NUCLEOTIDE SEQUENCE</scope>
    <source>
        <strain evidence="2">IPT5</strain>
    </source>
</reference>
<dbReference type="Proteomes" id="UP000799423">
    <property type="component" value="Unassembled WGS sequence"/>
</dbReference>
<sequence length="131" mass="13775">MHFTIALASTILAFAAGISAIPNPIPQITIRISNDQTGANAAATVPADNVPRNVVDLFRGTAIDSAGNIFGTSAQLTGFSDTTKCKLVNVNVHDWVIDLDGRAKNFVDLDGDVTKAVPVWLGGFTFQCSQA</sequence>
<feature type="chain" id="PRO_5025639967" evidence="1">
    <location>
        <begin position="21"/>
        <end position="131"/>
    </location>
</feature>
<keyword evidence="3" id="KW-1185">Reference proteome</keyword>
<evidence type="ECO:0000313" key="3">
    <source>
        <dbReference type="Proteomes" id="UP000799423"/>
    </source>
</evidence>
<feature type="signal peptide" evidence="1">
    <location>
        <begin position="1"/>
        <end position="20"/>
    </location>
</feature>
<accession>A0A6A7BLZ7</accession>